<organism evidence="3 4">
    <name type="scientific">Glycomyces paridis</name>
    <dbReference type="NCBI Taxonomy" id="2126555"/>
    <lineage>
        <taxon>Bacteria</taxon>
        <taxon>Bacillati</taxon>
        <taxon>Actinomycetota</taxon>
        <taxon>Actinomycetes</taxon>
        <taxon>Glycomycetales</taxon>
        <taxon>Glycomycetaceae</taxon>
        <taxon>Glycomyces</taxon>
    </lineage>
</organism>
<feature type="region of interest" description="Disordered" evidence="1">
    <location>
        <begin position="79"/>
        <end position="138"/>
    </location>
</feature>
<dbReference type="AlphaFoldDB" id="A0A4S8PES9"/>
<evidence type="ECO:0000313" key="3">
    <source>
        <dbReference type="EMBL" id="THV26799.1"/>
    </source>
</evidence>
<reference evidence="3 4" key="1">
    <citation type="journal article" date="2018" name="Int. J. Syst. Evol. Microbiol.">
        <title>Glycomyces paridis sp. nov., isolated from the medicinal plant Paris polyphylla.</title>
        <authorList>
            <person name="Fang X.M."/>
            <person name="Bai J.L."/>
            <person name="Su J."/>
            <person name="Zhao L.L."/>
            <person name="Liu H.Y."/>
            <person name="Ma B.P."/>
            <person name="Zhang Y.Q."/>
            <person name="Yu L.Y."/>
        </authorList>
    </citation>
    <scope>NUCLEOTIDE SEQUENCE [LARGE SCALE GENOMIC DNA]</scope>
    <source>
        <strain evidence="3 4">CPCC 204357</strain>
    </source>
</reference>
<evidence type="ECO:0000256" key="2">
    <source>
        <dbReference type="SAM" id="Phobius"/>
    </source>
</evidence>
<accession>A0A4S8PES9</accession>
<evidence type="ECO:0000256" key="1">
    <source>
        <dbReference type="SAM" id="MobiDB-lite"/>
    </source>
</evidence>
<keyword evidence="4" id="KW-1185">Reference proteome</keyword>
<keyword evidence="2" id="KW-1133">Transmembrane helix</keyword>
<feature type="compositionally biased region" description="Low complexity" evidence="1">
    <location>
        <begin position="96"/>
        <end position="123"/>
    </location>
</feature>
<keyword evidence="2" id="KW-0472">Membrane</keyword>
<name>A0A4S8PES9_9ACTN</name>
<feature type="transmembrane region" description="Helical" evidence="2">
    <location>
        <begin position="48"/>
        <end position="69"/>
    </location>
</feature>
<comment type="caution">
    <text evidence="3">The sequence shown here is derived from an EMBL/GenBank/DDBJ whole genome shotgun (WGS) entry which is preliminary data.</text>
</comment>
<dbReference type="RefSeq" id="WP_136530995.1">
    <property type="nucleotide sequence ID" value="NZ_STGX01000013.1"/>
</dbReference>
<protein>
    <submittedName>
        <fullName evidence="3">Uncharacterized protein</fullName>
    </submittedName>
</protein>
<dbReference type="OrthoDB" id="4147502at2"/>
<evidence type="ECO:0000313" key="4">
    <source>
        <dbReference type="Proteomes" id="UP000305792"/>
    </source>
</evidence>
<sequence length="263" mass="27978">MNDELPDRLRVGAEEFEPDRDRMWARVADGMREVRAERAAPARTRWRAPLAAMAAGAAVVLIGVIVLLGQTIGLGPVLQPTPGPPAAEGETPSAGPPETTGGDEGTTSSSTSEPAGEGTGETTTGEDAETTAETPDVPEWLFGDAWIDQGSNEYWTQVNMKLQTEVDLTEVTVELKLALGEGLDDTGAYSTNNTLFNEAVVTEEDGFLVYRWTLKDGAVLPPDDYQLAAQVAHTTWRDAAEDAFTITVLADSGEDAEVEGGLL</sequence>
<proteinExistence type="predicted"/>
<gene>
    <name evidence="3" type="ORF">E9998_17595</name>
</gene>
<dbReference type="Proteomes" id="UP000305792">
    <property type="component" value="Unassembled WGS sequence"/>
</dbReference>
<keyword evidence="2" id="KW-0812">Transmembrane</keyword>
<dbReference type="EMBL" id="STGX01000013">
    <property type="protein sequence ID" value="THV26799.1"/>
    <property type="molecule type" value="Genomic_DNA"/>
</dbReference>